<proteinExistence type="predicted"/>
<keyword evidence="2" id="KW-1185">Reference proteome</keyword>
<organism evidence="1 2">
    <name type="scientific">Streptomyces huasconensis</name>
    <dbReference type="NCBI Taxonomy" id="1854574"/>
    <lineage>
        <taxon>Bacteria</taxon>
        <taxon>Bacillati</taxon>
        <taxon>Actinomycetota</taxon>
        <taxon>Actinomycetes</taxon>
        <taxon>Kitasatosporales</taxon>
        <taxon>Streptomycetaceae</taxon>
        <taxon>Streptomyces</taxon>
    </lineage>
</organism>
<protein>
    <submittedName>
        <fullName evidence="1">Uncharacterized protein</fullName>
    </submittedName>
</protein>
<dbReference type="RefSeq" id="WP_359780894.1">
    <property type="nucleotide sequence ID" value="NZ_JBEYRR010000008.1"/>
</dbReference>
<evidence type="ECO:0000313" key="1">
    <source>
        <dbReference type="EMBL" id="MEW2365633.1"/>
    </source>
</evidence>
<accession>A0ABV3M1N9</accession>
<gene>
    <name evidence="1" type="ORF">AB0887_27240</name>
</gene>
<name>A0ABV3M1N9_9ACTN</name>
<reference evidence="1 2" key="1">
    <citation type="submission" date="2024-06" db="EMBL/GenBank/DDBJ databases">
        <title>The Natural Products Discovery Center: Release of the First 8490 Sequenced Strains for Exploring Actinobacteria Biosynthetic Diversity.</title>
        <authorList>
            <person name="Kalkreuter E."/>
            <person name="Kautsar S.A."/>
            <person name="Yang D."/>
            <person name="Bader C.D."/>
            <person name="Teijaro C.N."/>
            <person name="Fluegel L."/>
            <person name="Davis C.M."/>
            <person name="Simpson J.R."/>
            <person name="Lauterbach L."/>
            <person name="Steele A.D."/>
            <person name="Gui C."/>
            <person name="Meng S."/>
            <person name="Li G."/>
            <person name="Viehrig K."/>
            <person name="Ye F."/>
            <person name="Su P."/>
            <person name="Kiefer A.F."/>
            <person name="Nichols A."/>
            <person name="Cepeda A.J."/>
            <person name="Yan W."/>
            <person name="Fan B."/>
            <person name="Jiang Y."/>
            <person name="Adhikari A."/>
            <person name="Zheng C.-J."/>
            <person name="Schuster L."/>
            <person name="Cowan T.M."/>
            <person name="Smanski M.J."/>
            <person name="Chevrette M.G."/>
            <person name="De Carvalho L.P.S."/>
            <person name="Shen B."/>
        </authorList>
    </citation>
    <scope>NUCLEOTIDE SEQUENCE [LARGE SCALE GENOMIC DNA]</scope>
    <source>
        <strain evidence="1 2">NPDC047833</strain>
    </source>
</reference>
<dbReference type="Proteomes" id="UP001553843">
    <property type="component" value="Unassembled WGS sequence"/>
</dbReference>
<sequence>MTADAYLIIRCDGDDCPAPEAHWPVRHDPHTHSELRRLLKVHRGWRRTRDGRDLCPSHTEETR</sequence>
<dbReference type="EMBL" id="JBEYRS010000012">
    <property type="protein sequence ID" value="MEW2365633.1"/>
    <property type="molecule type" value="Genomic_DNA"/>
</dbReference>
<evidence type="ECO:0000313" key="2">
    <source>
        <dbReference type="Proteomes" id="UP001553843"/>
    </source>
</evidence>
<comment type="caution">
    <text evidence="1">The sequence shown here is derived from an EMBL/GenBank/DDBJ whole genome shotgun (WGS) entry which is preliminary data.</text>
</comment>